<dbReference type="AlphaFoldDB" id="A0A0F9NTZ0"/>
<evidence type="ECO:0000313" key="1">
    <source>
        <dbReference type="EMBL" id="KKN15572.1"/>
    </source>
</evidence>
<accession>A0A0F9NTZ0</accession>
<gene>
    <name evidence="1" type="ORF">LCGC14_0984570</name>
</gene>
<protein>
    <submittedName>
        <fullName evidence="1">Uncharacterized protein</fullName>
    </submittedName>
</protein>
<organism evidence="1">
    <name type="scientific">marine sediment metagenome</name>
    <dbReference type="NCBI Taxonomy" id="412755"/>
    <lineage>
        <taxon>unclassified sequences</taxon>
        <taxon>metagenomes</taxon>
        <taxon>ecological metagenomes</taxon>
    </lineage>
</organism>
<name>A0A0F9NTZ0_9ZZZZ</name>
<reference evidence="1" key="1">
    <citation type="journal article" date="2015" name="Nature">
        <title>Complex archaea that bridge the gap between prokaryotes and eukaryotes.</title>
        <authorList>
            <person name="Spang A."/>
            <person name="Saw J.H."/>
            <person name="Jorgensen S.L."/>
            <person name="Zaremba-Niedzwiedzka K."/>
            <person name="Martijn J."/>
            <person name="Lind A.E."/>
            <person name="van Eijk R."/>
            <person name="Schleper C."/>
            <person name="Guy L."/>
            <person name="Ettema T.J."/>
        </authorList>
    </citation>
    <scope>NUCLEOTIDE SEQUENCE</scope>
</reference>
<dbReference type="EMBL" id="LAZR01003698">
    <property type="protein sequence ID" value="KKN15572.1"/>
    <property type="molecule type" value="Genomic_DNA"/>
</dbReference>
<sequence length="38" mass="3990">DMPLSVEKKLDEMARRMGLGDASDLIAAISTSLPATGQ</sequence>
<comment type="caution">
    <text evidence="1">The sequence shown here is derived from an EMBL/GenBank/DDBJ whole genome shotgun (WGS) entry which is preliminary data.</text>
</comment>
<proteinExistence type="predicted"/>
<feature type="non-terminal residue" evidence="1">
    <location>
        <position position="1"/>
    </location>
</feature>